<evidence type="ECO:0000256" key="3">
    <source>
        <dbReference type="ARBA" id="ARBA00023082"/>
    </source>
</evidence>
<dbReference type="OrthoDB" id="665981at2"/>
<dbReference type="EMBL" id="CM001403">
    <property type="protein sequence ID" value="EHQ25225.1"/>
    <property type="molecule type" value="Genomic_DNA"/>
</dbReference>
<dbReference type="CDD" id="cd06171">
    <property type="entry name" value="Sigma70_r4"/>
    <property type="match status" value="1"/>
</dbReference>
<dbReference type="InterPro" id="IPR014284">
    <property type="entry name" value="RNA_pol_sigma-70_dom"/>
</dbReference>
<feature type="domain" description="RNA polymerase sigma factor 70 region 4 type 2" evidence="6">
    <location>
        <begin position="127"/>
        <end position="176"/>
    </location>
</feature>
<dbReference type="InterPro" id="IPR014327">
    <property type="entry name" value="RNA_pol_sigma70_bacteroid"/>
</dbReference>
<dbReference type="NCBIfam" id="TIGR02937">
    <property type="entry name" value="sigma70-ECF"/>
    <property type="match status" value="1"/>
</dbReference>
<evidence type="ECO:0000256" key="4">
    <source>
        <dbReference type="ARBA" id="ARBA00023163"/>
    </source>
</evidence>
<dbReference type="InterPro" id="IPR013324">
    <property type="entry name" value="RNA_pol_sigma_r3/r4-like"/>
</dbReference>
<reference evidence="7" key="1">
    <citation type="submission" date="2011-09" db="EMBL/GenBank/DDBJ databases">
        <title>The permanent draft genome of Mucilaginibacter paludis DSM 18603.</title>
        <authorList>
            <consortium name="US DOE Joint Genome Institute (JGI-PGF)"/>
            <person name="Lucas S."/>
            <person name="Han J."/>
            <person name="Lapidus A."/>
            <person name="Bruce D."/>
            <person name="Goodwin L."/>
            <person name="Pitluck S."/>
            <person name="Peters L."/>
            <person name="Kyrpides N."/>
            <person name="Mavromatis K."/>
            <person name="Ivanova N."/>
            <person name="Mikhailova N."/>
            <person name="Held B."/>
            <person name="Detter J.C."/>
            <person name="Tapia R."/>
            <person name="Han C."/>
            <person name="Land M."/>
            <person name="Hauser L."/>
            <person name="Markowitz V."/>
            <person name="Cheng J.-F."/>
            <person name="Hugenholtz P."/>
            <person name="Woyke T."/>
            <person name="Wu D."/>
            <person name="Tindall B."/>
            <person name="Brambilla E."/>
            <person name="Klenk H.-P."/>
            <person name="Eisen J.A."/>
        </authorList>
    </citation>
    <scope>NUCLEOTIDE SEQUENCE [LARGE SCALE GENOMIC DNA]</scope>
    <source>
        <strain evidence="7">DSM 18603</strain>
    </source>
</reference>
<dbReference type="GO" id="GO:0003677">
    <property type="term" value="F:DNA binding"/>
    <property type="evidence" value="ECO:0007669"/>
    <property type="project" value="InterPro"/>
</dbReference>
<name>H1YE47_9SPHI</name>
<dbReference type="Gene3D" id="1.10.10.10">
    <property type="entry name" value="Winged helix-like DNA-binding domain superfamily/Winged helix DNA-binding domain"/>
    <property type="match status" value="1"/>
</dbReference>
<evidence type="ECO:0000313" key="8">
    <source>
        <dbReference type="Proteomes" id="UP000002774"/>
    </source>
</evidence>
<protein>
    <submittedName>
        <fullName evidence="7">RNA polymerase, sigma-24 subunit, ECF subfamily</fullName>
    </submittedName>
</protein>
<dbReference type="InterPro" id="IPR036388">
    <property type="entry name" value="WH-like_DNA-bd_sf"/>
</dbReference>
<dbReference type="InterPro" id="IPR039425">
    <property type="entry name" value="RNA_pol_sigma-70-like"/>
</dbReference>
<accession>H1YE47</accession>
<sequence length="191" mass="22713">MKKFEKDGYSNLLAGVANGDQGAFSELYHLFYPSLLQHVILKVNDESVAEDILHDLFLSLWRSRERIQEIESLPAYLYTSSRYLIFEHLKKSSMSVRHNNLADLDIRSDEQPLEDRLYYRYLLDMVNKEIESLPEKCRQIFKLSREEYKSNREIAEYMQISESTVENQIHKALKRIRIVTKDAYYLFSLFL</sequence>
<dbReference type="Proteomes" id="UP000002774">
    <property type="component" value="Chromosome"/>
</dbReference>
<evidence type="ECO:0000256" key="2">
    <source>
        <dbReference type="ARBA" id="ARBA00023015"/>
    </source>
</evidence>
<evidence type="ECO:0000256" key="1">
    <source>
        <dbReference type="ARBA" id="ARBA00010641"/>
    </source>
</evidence>
<dbReference type="AlphaFoldDB" id="H1YE47"/>
<evidence type="ECO:0000313" key="7">
    <source>
        <dbReference type="EMBL" id="EHQ25225.1"/>
    </source>
</evidence>
<dbReference type="SUPFAM" id="SSF88946">
    <property type="entry name" value="Sigma2 domain of RNA polymerase sigma factors"/>
    <property type="match status" value="1"/>
</dbReference>
<dbReference type="eggNOG" id="COG1595">
    <property type="taxonomic scope" value="Bacteria"/>
</dbReference>
<dbReference type="Pfam" id="PF08281">
    <property type="entry name" value="Sigma70_r4_2"/>
    <property type="match status" value="1"/>
</dbReference>
<gene>
    <name evidence="7" type="ORF">Mucpa_1053</name>
</gene>
<dbReference type="Gene3D" id="1.10.1740.10">
    <property type="match status" value="1"/>
</dbReference>
<proteinExistence type="inferred from homology"/>
<dbReference type="NCBIfam" id="TIGR02985">
    <property type="entry name" value="Sig70_bacteroi1"/>
    <property type="match status" value="1"/>
</dbReference>
<feature type="domain" description="RNA polymerase sigma-70 region 2" evidence="5">
    <location>
        <begin position="28"/>
        <end position="92"/>
    </location>
</feature>
<dbReference type="GO" id="GO:0006352">
    <property type="term" value="P:DNA-templated transcription initiation"/>
    <property type="evidence" value="ECO:0007669"/>
    <property type="project" value="InterPro"/>
</dbReference>
<dbReference type="InterPro" id="IPR013325">
    <property type="entry name" value="RNA_pol_sigma_r2"/>
</dbReference>
<dbReference type="PANTHER" id="PTHR43133:SF46">
    <property type="entry name" value="RNA POLYMERASE SIGMA-70 FACTOR ECF SUBFAMILY"/>
    <property type="match status" value="1"/>
</dbReference>
<dbReference type="PANTHER" id="PTHR43133">
    <property type="entry name" value="RNA POLYMERASE ECF-TYPE SIGMA FACTO"/>
    <property type="match status" value="1"/>
</dbReference>
<keyword evidence="8" id="KW-1185">Reference proteome</keyword>
<dbReference type="HOGENOM" id="CLU_047691_4_1_10"/>
<dbReference type="Pfam" id="PF04542">
    <property type="entry name" value="Sigma70_r2"/>
    <property type="match status" value="1"/>
</dbReference>
<keyword evidence="2" id="KW-0805">Transcription regulation</keyword>
<dbReference type="GO" id="GO:0016987">
    <property type="term" value="F:sigma factor activity"/>
    <property type="evidence" value="ECO:0007669"/>
    <property type="project" value="UniProtKB-KW"/>
</dbReference>
<dbReference type="InterPro" id="IPR013249">
    <property type="entry name" value="RNA_pol_sigma70_r4_t2"/>
</dbReference>
<dbReference type="STRING" id="714943.Mucpa_1053"/>
<keyword evidence="4" id="KW-0804">Transcription</keyword>
<dbReference type="InterPro" id="IPR007627">
    <property type="entry name" value="RNA_pol_sigma70_r2"/>
</dbReference>
<organism evidence="7 8">
    <name type="scientific">Mucilaginibacter paludis DSM 18603</name>
    <dbReference type="NCBI Taxonomy" id="714943"/>
    <lineage>
        <taxon>Bacteria</taxon>
        <taxon>Pseudomonadati</taxon>
        <taxon>Bacteroidota</taxon>
        <taxon>Sphingobacteriia</taxon>
        <taxon>Sphingobacteriales</taxon>
        <taxon>Sphingobacteriaceae</taxon>
        <taxon>Mucilaginibacter</taxon>
    </lineage>
</organism>
<comment type="similarity">
    <text evidence="1">Belongs to the sigma-70 factor family. ECF subfamily.</text>
</comment>
<dbReference type="RefSeq" id="WP_008504905.1">
    <property type="nucleotide sequence ID" value="NZ_CM001403.1"/>
</dbReference>
<evidence type="ECO:0000259" key="5">
    <source>
        <dbReference type="Pfam" id="PF04542"/>
    </source>
</evidence>
<keyword evidence="3" id="KW-0731">Sigma factor</keyword>
<evidence type="ECO:0000259" key="6">
    <source>
        <dbReference type="Pfam" id="PF08281"/>
    </source>
</evidence>
<dbReference type="SUPFAM" id="SSF88659">
    <property type="entry name" value="Sigma3 and sigma4 domains of RNA polymerase sigma factors"/>
    <property type="match status" value="1"/>
</dbReference>